<dbReference type="PANTHER" id="PTHR30576:SF10">
    <property type="entry name" value="SLL5057 PROTEIN"/>
    <property type="match status" value="1"/>
</dbReference>
<gene>
    <name evidence="9" type="ORF">WMN62_10950</name>
</gene>
<feature type="transmembrane region" description="Helical" evidence="7">
    <location>
        <begin position="123"/>
        <end position="142"/>
    </location>
</feature>
<dbReference type="NCBIfam" id="TIGR03025">
    <property type="entry name" value="EPS_sugtrans"/>
    <property type="match status" value="1"/>
</dbReference>
<keyword evidence="10" id="KW-1185">Reference proteome</keyword>
<evidence type="ECO:0000256" key="2">
    <source>
        <dbReference type="ARBA" id="ARBA00006464"/>
    </source>
</evidence>
<keyword evidence="3 9" id="KW-0808">Transferase</keyword>
<feature type="transmembrane region" description="Helical" evidence="7">
    <location>
        <begin position="57"/>
        <end position="79"/>
    </location>
</feature>
<comment type="similarity">
    <text evidence="2">Belongs to the bacterial sugar transferase family.</text>
</comment>
<evidence type="ECO:0000256" key="4">
    <source>
        <dbReference type="ARBA" id="ARBA00022692"/>
    </source>
</evidence>
<dbReference type="Pfam" id="PF13727">
    <property type="entry name" value="CoA_binding_3"/>
    <property type="match status" value="1"/>
</dbReference>
<accession>A0ABU8YB48</accession>
<sequence>MVTLTSRQTTAAVPWAKNYARRLVITDILVLIWVVFGVQIAWFGFDSAALSGSVADLAIGYTAVSLAIIVAWLVVLAIYDTRDHRYVGTGSAEYRRIVDASIRLFAFVAIVAYVFKIDLARGYIFIAFPLGILVLMLSRWIWRQWLNAQRQGGRFSAQVLLVGSRPSVEHLAGELARHPEEGYRVVAACVPDGIIGDTLAGMNVPIVGRIPDALKALNSSGADTVAVTSSEELGAQAVRELSWGLDGSRQHLIVAPSLTQINGPRIHTRPVAGLPLIHVEMPRYEGSTHLLKRTFDVVGSTLLITLLSPVLLVLALLVKLTSAGPVFYRQERIGQNGEPFRMLKFRSMRVNADDELQALLARQGTSGQPLFKVENDPRVTSIGHFLRKHSLDEFPQLFNVLKGSMSLVGPRPQREGEVAMYDDAARRRLLLKPGMSGLWQVGGRSSLGWEDAIRLDLYYVENWSMTGDLVILWRTVKAVLQPGGDAH</sequence>
<evidence type="ECO:0000256" key="6">
    <source>
        <dbReference type="ARBA" id="ARBA00023136"/>
    </source>
</evidence>
<name>A0ABU8YB48_9MICO</name>
<evidence type="ECO:0000256" key="3">
    <source>
        <dbReference type="ARBA" id="ARBA00022679"/>
    </source>
</evidence>
<feature type="transmembrane region" description="Helical" evidence="7">
    <location>
        <begin position="23"/>
        <end position="45"/>
    </location>
</feature>
<comment type="caution">
    <text evidence="9">The sequence shown here is derived from an EMBL/GenBank/DDBJ whole genome shotgun (WGS) entry which is preliminary data.</text>
</comment>
<dbReference type="InterPro" id="IPR003362">
    <property type="entry name" value="Bact_transf"/>
</dbReference>
<evidence type="ECO:0000313" key="9">
    <source>
        <dbReference type="EMBL" id="MEK0171989.1"/>
    </source>
</evidence>
<feature type="domain" description="Bacterial sugar transferase" evidence="8">
    <location>
        <begin position="292"/>
        <end position="481"/>
    </location>
</feature>
<dbReference type="Proteomes" id="UP001370299">
    <property type="component" value="Unassembled WGS sequence"/>
</dbReference>
<protein>
    <submittedName>
        <fullName evidence="9">Sugar transferase</fullName>
        <ecNumber evidence="9">2.7.8.-</ecNumber>
    </submittedName>
</protein>
<dbReference type="Pfam" id="PF02397">
    <property type="entry name" value="Bac_transf"/>
    <property type="match status" value="1"/>
</dbReference>
<keyword evidence="4 7" id="KW-0812">Transmembrane</keyword>
<reference evidence="9 10" key="1">
    <citation type="submission" date="2024-03" db="EMBL/GenBank/DDBJ databases">
        <title>Whole genomes of four grape xylem sap localized bacterial endophytes.</title>
        <authorList>
            <person name="Kumar G."/>
            <person name="Savka M.A."/>
        </authorList>
    </citation>
    <scope>NUCLEOTIDE SEQUENCE [LARGE SCALE GENOMIC DNA]</scope>
    <source>
        <strain evidence="9 10">RIT_GXS8</strain>
    </source>
</reference>
<evidence type="ECO:0000256" key="1">
    <source>
        <dbReference type="ARBA" id="ARBA00004141"/>
    </source>
</evidence>
<keyword evidence="6 7" id="KW-0472">Membrane</keyword>
<feature type="transmembrane region" description="Helical" evidence="7">
    <location>
        <begin position="297"/>
        <end position="318"/>
    </location>
</feature>
<evidence type="ECO:0000259" key="8">
    <source>
        <dbReference type="Pfam" id="PF02397"/>
    </source>
</evidence>
<dbReference type="RefSeq" id="WP_340195860.1">
    <property type="nucleotide sequence ID" value="NZ_JBBKAP010000013.1"/>
</dbReference>
<organism evidence="9 10">
    <name type="scientific">Curtobacterium citreum</name>
    <dbReference type="NCBI Taxonomy" id="2036"/>
    <lineage>
        <taxon>Bacteria</taxon>
        <taxon>Bacillati</taxon>
        <taxon>Actinomycetota</taxon>
        <taxon>Actinomycetes</taxon>
        <taxon>Micrococcales</taxon>
        <taxon>Microbacteriaceae</taxon>
        <taxon>Curtobacterium</taxon>
    </lineage>
</organism>
<dbReference type="EC" id="2.7.8.-" evidence="9"/>
<evidence type="ECO:0000256" key="7">
    <source>
        <dbReference type="SAM" id="Phobius"/>
    </source>
</evidence>
<dbReference type="PANTHER" id="PTHR30576">
    <property type="entry name" value="COLANIC BIOSYNTHESIS UDP-GLUCOSE LIPID CARRIER TRANSFERASE"/>
    <property type="match status" value="1"/>
</dbReference>
<keyword evidence="5 7" id="KW-1133">Transmembrane helix</keyword>
<dbReference type="EMBL" id="JBBLYY010000056">
    <property type="protein sequence ID" value="MEK0171989.1"/>
    <property type="molecule type" value="Genomic_DNA"/>
</dbReference>
<dbReference type="GO" id="GO:0016740">
    <property type="term" value="F:transferase activity"/>
    <property type="evidence" value="ECO:0007669"/>
    <property type="project" value="UniProtKB-KW"/>
</dbReference>
<evidence type="ECO:0000256" key="5">
    <source>
        <dbReference type="ARBA" id="ARBA00022989"/>
    </source>
</evidence>
<proteinExistence type="inferred from homology"/>
<dbReference type="InterPro" id="IPR017475">
    <property type="entry name" value="EPS_sugar_tfrase"/>
</dbReference>
<comment type="subcellular location">
    <subcellularLocation>
        <location evidence="1">Membrane</location>
        <topology evidence="1">Multi-pass membrane protein</topology>
    </subcellularLocation>
</comment>
<feature type="transmembrane region" description="Helical" evidence="7">
    <location>
        <begin position="100"/>
        <end position="117"/>
    </location>
</feature>
<evidence type="ECO:0000313" key="10">
    <source>
        <dbReference type="Proteomes" id="UP001370299"/>
    </source>
</evidence>